<evidence type="ECO:0000256" key="10">
    <source>
        <dbReference type="ARBA" id="ARBA00022660"/>
    </source>
</evidence>
<protein>
    <recommendedName>
        <fullName evidence="6 15">NADH dehydrogenase [ubiquinone] 1 alpha subcomplex subunit 10, mitochondrial</fullName>
    </recommendedName>
</protein>
<sequence length="385" mass="43378">MSLWVSRLGRAAAARGRRGSPGPGSAALGSVLLGVSGERRAGLGGSAGLGSVLLRARIHTSPEQSLQYGWLAYMLGERASKKFRVHSKVFTVEGNLSSGKGRLAQQIAEKLGMKYFPEADIHYQDRISGDGKLLPEKFNGFCSLEKFYTDPRSPDGHSYRLQSWIFGSRLLQYADALEHLLSTGQGVVLERSPYSDFVFLDAMFKQGYIHKRCLDHYNEVKEISISELLPPHLVIYVDVPVSEVQRMIQEKGKPYEKKVSPSYLQSIEDAYKRTFLPEISESSEVLQYTATAAEDVEKVIEDIEYLKFDKGPWLEQDDVSFHHLRLHVQDKAGVLDSVSIPHFVPEITIGGTEYDKIYYEYRSLPGRKYKAGYNADVGDKWIWLK</sequence>
<keyword evidence="10 15" id="KW-0679">Respiratory chain</keyword>
<evidence type="ECO:0000259" key="16">
    <source>
        <dbReference type="Pfam" id="PF01712"/>
    </source>
</evidence>
<proteinExistence type="inferred from homology"/>
<keyword evidence="11 15" id="KW-0274">FAD</keyword>
<organism evidence="17 18">
    <name type="scientific">Corvus moneduloides</name>
    <name type="common">New Caledonian crow</name>
    <dbReference type="NCBI Taxonomy" id="1196302"/>
    <lineage>
        <taxon>Eukaryota</taxon>
        <taxon>Metazoa</taxon>
        <taxon>Chordata</taxon>
        <taxon>Craniata</taxon>
        <taxon>Vertebrata</taxon>
        <taxon>Euteleostomi</taxon>
        <taxon>Archelosauria</taxon>
        <taxon>Archosauria</taxon>
        <taxon>Dinosauria</taxon>
        <taxon>Saurischia</taxon>
        <taxon>Theropoda</taxon>
        <taxon>Coelurosauria</taxon>
        <taxon>Aves</taxon>
        <taxon>Neognathae</taxon>
        <taxon>Neoaves</taxon>
        <taxon>Telluraves</taxon>
        <taxon>Australaves</taxon>
        <taxon>Passeriformes</taxon>
        <taxon>Corvoidea</taxon>
        <taxon>Corvidae</taxon>
        <taxon>Corvus</taxon>
    </lineage>
</organism>
<evidence type="ECO:0000313" key="18">
    <source>
        <dbReference type="Proteomes" id="UP000694553"/>
    </source>
</evidence>
<dbReference type="GO" id="GO:0005759">
    <property type="term" value="C:mitochondrial matrix"/>
    <property type="evidence" value="ECO:0007669"/>
    <property type="project" value="UniProtKB-SubCell"/>
</dbReference>
<dbReference type="Proteomes" id="UP000694553">
    <property type="component" value="Unassembled WGS sequence"/>
</dbReference>
<dbReference type="InterPro" id="IPR015828">
    <property type="entry name" value="NDUFA10"/>
</dbReference>
<comment type="function">
    <text evidence="2 15">Accessory subunit of the mitochondrial membrane respiratory chain NADH dehydrogenase (Complex I), that is believed not to be involved in catalysis. Complex I functions in the transfer of electrons from NADH to the respiratory chain. The immediate electron acceptor for the enzyme is believed to be ubiquinone.</text>
</comment>
<comment type="subunit">
    <text evidence="5">Complex I is composed of 45 different subunits. This a component of the hydrophobic protein fraction.</text>
</comment>
<dbReference type="CDD" id="cd02030">
    <property type="entry name" value="NDUO42"/>
    <property type="match status" value="1"/>
</dbReference>
<dbReference type="SUPFAM" id="SSF52540">
    <property type="entry name" value="P-loop containing nucleoside triphosphate hydrolases"/>
    <property type="match status" value="1"/>
</dbReference>
<name>A0A8C3GW53_CORMO</name>
<dbReference type="Gene3D" id="3.40.50.300">
    <property type="entry name" value="P-loop containing nucleotide triphosphate hydrolases"/>
    <property type="match status" value="1"/>
</dbReference>
<keyword evidence="12" id="KW-0809">Transit peptide</keyword>
<evidence type="ECO:0000256" key="11">
    <source>
        <dbReference type="ARBA" id="ARBA00022827"/>
    </source>
</evidence>
<evidence type="ECO:0000256" key="12">
    <source>
        <dbReference type="ARBA" id="ARBA00022946"/>
    </source>
</evidence>
<evidence type="ECO:0000256" key="2">
    <source>
        <dbReference type="ARBA" id="ARBA00003195"/>
    </source>
</evidence>
<evidence type="ECO:0000256" key="4">
    <source>
        <dbReference type="ARBA" id="ARBA00008606"/>
    </source>
</evidence>
<dbReference type="Ensembl" id="ENSCMUT00000009598.2">
    <property type="protein sequence ID" value="ENSCMUP00000008917.2"/>
    <property type="gene ID" value="ENSCMUG00000005745.2"/>
</dbReference>
<feature type="domain" description="Deoxynucleoside kinase" evidence="16">
    <location>
        <begin position="90"/>
        <end position="298"/>
    </location>
</feature>
<evidence type="ECO:0000256" key="14">
    <source>
        <dbReference type="ARBA" id="ARBA00023128"/>
    </source>
</evidence>
<comment type="subcellular location">
    <subcellularLocation>
        <location evidence="3 15">Mitochondrion matrix</location>
    </subcellularLocation>
</comment>
<dbReference type="FunFam" id="3.40.50.300:FF:000837">
    <property type="entry name" value="NADH dehydrogenase [ubiquinone] 1 alpha subcomplex subunit 10, mitochondrial"/>
    <property type="match status" value="1"/>
</dbReference>
<accession>A0A8U7M3W6</accession>
<dbReference type="Pfam" id="PF01712">
    <property type="entry name" value="dNK"/>
    <property type="match status" value="1"/>
</dbReference>
<evidence type="ECO:0000256" key="1">
    <source>
        <dbReference type="ARBA" id="ARBA00001974"/>
    </source>
</evidence>
<evidence type="ECO:0000256" key="5">
    <source>
        <dbReference type="ARBA" id="ARBA00011514"/>
    </source>
</evidence>
<keyword evidence="14 15" id="KW-0496">Mitochondrion</keyword>
<evidence type="ECO:0000256" key="3">
    <source>
        <dbReference type="ARBA" id="ARBA00004305"/>
    </source>
</evidence>
<dbReference type="PIRSF" id="PIRSF000543">
    <property type="entry name" value="NADH_UQ_42KD"/>
    <property type="match status" value="1"/>
</dbReference>
<comment type="similarity">
    <text evidence="4 15">Belongs to the complex I NDUFA10 subunit family.</text>
</comment>
<keyword evidence="18" id="KW-1185">Reference proteome</keyword>
<keyword evidence="13 15" id="KW-0249">Electron transport</keyword>
<evidence type="ECO:0000256" key="15">
    <source>
        <dbReference type="PIRNR" id="PIRNR000543"/>
    </source>
</evidence>
<dbReference type="AlphaFoldDB" id="A0A8C3GW53"/>
<evidence type="ECO:0000256" key="8">
    <source>
        <dbReference type="ARBA" id="ARBA00022553"/>
    </source>
</evidence>
<keyword evidence="9 15" id="KW-0285">Flavoprotein</keyword>
<evidence type="ECO:0000256" key="9">
    <source>
        <dbReference type="ARBA" id="ARBA00022630"/>
    </source>
</evidence>
<dbReference type="GO" id="GO:0006120">
    <property type="term" value="P:mitochondrial electron transport, NADH to ubiquinone"/>
    <property type="evidence" value="ECO:0007669"/>
    <property type="project" value="InterPro"/>
</dbReference>
<dbReference type="PANTHER" id="PTHR10513:SF15">
    <property type="entry name" value="NADH DEHYDROGENASE [UBIQUINONE] 1 ALPHA SUBCOMPLEX SUBUNIT 10, MITOCHONDRIAL"/>
    <property type="match status" value="1"/>
</dbReference>
<reference evidence="17" key="3">
    <citation type="submission" date="2025-09" db="UniProtKB">
        <authorList>
            <consortium name="Ensembl"/>
        </authorList>
    </citation>
    <scope>IDENTIFICATION</scope>
</reference>
<dbReference type="PANTHER" id="PTHR10513">
    <property type="entry name" value="DEOXYNUCLEOSIDE KINASE"/>
    <property type="match status" value="1"/>
</dbReference>
<gene>
    <name evidence="17" type="primary">NDUFA10</name>
</gene>
<reference evidence="18" key="1">
    <citation type="submission" date="2019-10" db="EMBL/GenBank/DDBJ databases">
        <title>Corvus moneduloides (New Caledonian crow) genome, bCorMon1, primary haplotype.</title>
        <authorList>
            <person name="Rutz C."/>
            <person name="Fungtammasan C."/>
            <person name="Mountcastle J."/>
            <person name="Formenti G."/>
            <person name="Chow W."/>
            <person name="Howe K."/>
            <person name="Steele M.P."/>
            <person name="Fernandes J."/>
            <person name="Gilbert M.T.P."/>
            <person name="Fedrigo O."/>
            <person name="Jarvis E.D."/>
            <person name="Gemmell N."/>
        </authorList>
    </citation>
    <scope>NUCLEOTIDE SEQUENCE [LARGE SCALE GENOMIC DNA]</scope>
</reference>
<dbReference type="InterPro" id="IPR027417">
    <property type="entry name" value="P-loop_NTPase"/>
</dbReference>
<reference evidence="17" key="2">
    <citation type="submission" date="2025-08" db="UniProtKB">
        <authorList>
            <consortium name="Ensembl"/>
        </authorList>
    </citation>
    <scope>IDENTIFICATION</scope>
</reference>
<dbReference type="OMA" id="DPHNKKM"/>
<evidence type="ECO:0000256" key="7">
    <source>
        <dbReference type="ARBA" id="ARBA00022448"/>
    </source>
</evidence>
<dbReference type="InterPro" id="IPR031314">
    <property type="entry name" value="DNK_dom"/>
</dbReference>
<dbReference type="InterPro" id="IPR050566">
    <property type="entry name" value="Deoxyribonucleoside_kinase"/>
</dbReference>
<keyword evidence="7 15" id="KW-0813">Transport</keyword>
<accession>A0A8C3GW53</accession>
<evidence type="ECO:0000256" key="13">
    <source>
        <dbReference type="ARBA" id="ARBA00022982"/>
    </source>
</evidence>
<evidence type="ECO:0000256" key="6">
    <source>
        <dbReference type="ARBA" id="ARBA00017279"/>
    </source>
</evidence>
<comment type="cofactor">
    <cofactor evidence="1 15">
        <name>FAD</name>
        <dbReference type="ChEBI" id="CHEBI:57692"/>
    </cofactor>
</comment>
<keyword evidence="8" id="KW-0597">Phosphoprotein</keyword>
<evidence type="ECO:0000313" key="17">
    <source>
        <dbReference type="Ensembl" id="ENSCMUP00000008917.2"/>
    </source>
</evidence>